<evidence type="ECO:0000313" key="3">
    <source>
        <dbReference type="Proteomes" id="UP001589855"/>
    </source>
</evidence>
<proteinExistence type="predicted"/>
<comment type="caution">
    <text evidence="2">The sequence shown here is derived from an EMBL/GenBank/DDBJ whole genome shotgun (WGS) entry which is preliminary data.</text>
</comment>
<protein>
    <submittedName>
        <fullName evidence="2">S41 family peptidase</fullName>
    </submittedName>
</protein>
<feature type="domain" description="Tail specific protease" evidence="1">
    <location>
        <begin position="110"/>
        <end position="226"/>
    </location>
</feature>
<evidence type="ECO:0000313" key="2">
    <source>
        <dbReference type="EMBL" id="MFC0424342.1"/>
    </source>
</evidence>
<dbReference type="SUPFAM" id="SSF52096">
    <property type="entry name" value="ClpP/crotonase"/>
    <property type="match status" value="1"/>
</dbReference>
<sequence length="226" mass="25329">MLIAKSRGLTLFTVSLLLVLTGCHKATRATPDIDAPAIVTKMDRTGIIEHPKRWAALMKQTEHGQKIKSVRELNQVLQQGNRHSFVATTPKQFEDINAPSISAVRGYRVLNVPSFFSTDDAQTQKYQQQLRRCVTKLKDEPVLILNFAHNRGGDYRPMIAGLAAVIPRGTLWSEVDKHGHAKPVVMTTKRIYGGLNKQSMTYRAPRQRTDQKVLLIMDNRTGSAAE</sequence>
<gene>
    <name evidence="2" type="ORF">ACFFGS_09455</name>
</gene>
<dbReference type="InterPro" id="IPR029045">
    <property type="entry name" value="ClpP/crotonase-like_dom_sf"/>
</dbReference>
<accession>A0ABV6K568</accession>
<dbReference type="PROSITE" id="PS51257">
    <property type="entry name" value="PROKAR_LIPOPROTEIN"/>
    <property type="match status" value="1"/>
</dbReference>
<dbReference type="Proteomes" id="UP001589855">
    <property type="component" value="Unassembled WGS sequence"/>
</dbReference>
<name>A0ABV6K568_9LACO</name>
<dbReference type="RefSeq" id="WP_170178240.1">
    <property type="nucleotide sequence ID" value="NZ_BAABRM010000011.1"/>
</dbReference>
<evidence type="ECO:0000259" key="1">
    <source>
        <dbReference type="Pfam" id="PF03572"/>
    </source>
</evidence>
<dbReference type="EMBL" id="JBHLUK010000070">
    <property type="protein sequence ID" value="MFC0424342.1"/>
    <property type="molecule type" value="Genomic_DNA"/>
</dbReference>
<keyword evidence="3" id="KW-1185">Reference proteome</keyword>
<reference evidence="2 3" key="1">
    <citation type="submission" date="2024-09" db="EMBL/GenBank/DDBJ databases">
        <authorList>
            <person name="Sun Q."/>
            <person name="Mori K."/>
        </authorList>
    </citation>
    <scope>NUCLEOTIDE SEQUENCE [LARGE SCALE GENOMIC DNA]</scope>
    <source>
        <strain evidence="2 3">TBRC 4575</strain>
    </source>
</reference>
<dbReference type="Gene3D" id="3.90.226.10">
    <property type="entry name" value="2-enoyl-CoA Hydratase, Chain A, domain 1"/>
    <property type="match status" value="1"/>
</dbReference>
<dbReference type="InterPro" id="IPR005151">
    <property type="entry name" value="Tail-specific_protease"/>
</dbReference>
<organism evidence="2 3">
    <name type="scientific">Lactiplantibacillus plajomi</name>
    <dbReference type="NCBI Taxonomy" id="1457217"/>
    <lineage>
        <taxon>Bacteria</taxon>
        <taxon>Bacillati</taxon>
        <taxon>Bacillota</taxon>
        <taxon>Bacilli</taxon>
        <taxon>Lactobacillales</taxon>
        <taxon>Lactobacillaceae</taxon>
        <taxon>Lactiplantibacillus</taxon>
    </lineage>
</organism>
<dbReference type="Pfam" id="PF03572">
    <property type="entry name" value="Peptidase_S41"/>
    <property type="match status" value="1"/>
</dbReference>